<evidence type="ECO:0000313" key="3">
    <source>
        <dbReference type="EMBL" id="KAK4232324.1"/>
    </source>
</evidence>
<dbReference type="InterPro" id="IPR021100">
    <property type="entry name" value="N-glycosylation_EOS1"/>
</dbReference>
<reference evidence="3" key="1">
    <citation type="journal article" date="2023" name="Mol. Phylogenet. Evol.">
        <title>Genome-scale phylogeny and comparative genomics of the fungal order Sordariales.</title>
        <authorList>
            <person name="Hensen N."/>
            <person name="Bonometti L."/>
            <person name="Westerberg I."/>
            <person name="Brannstrom I.O."/>
            <person name="Guillou S."/>
            <person name="Cros-Aarteil S."/>
            <person name="Calhoun S."/>
            <person name="Haridas S."/>
            <person name="Kuo A."/>
            <person name="Mondo S."/>
            <person name="Pangilinan J."/>
            <person name="Riley R."/>
            <person name="LaButti K."/>
            <person name="Andreopoulos B."/>
            <person name="Lipzen A."/>
            <person name="Chen C."/>
            <person name="Yan M."/>
            <person name="Daum C."/>
            <person name="Ng V."/>
            <person name="Clum A."/>
            <person name="Steindorff A."/>
            <person name="Ohm R.A."/>
            <person name="Martin F."/>
            <person name="Silar P."/>
            <person name="Natvig D.O."/>
            <person name="Lalanne C."/>
            <person name="Gautier V."/>
            <person name="Ament-Velasquez S.L."/>
            <person name="Kruys A."/>
            <person name="Hutchinson M.I."/>
            <person name="Powell A.J."/>
            <person name="Barry K."/>
            <person name="Miller A.N."/>
            <person name="Grigoriev I.V."/>
            <person name="Debuchy R."/>
            <person name="Gladieux P."/>
            <person name="Hiltunen Thoren M."/>
            <person name="Johannesson H."/>
        </authorList>
    </citation>
    <scope>NUCLEOTIDE SEQUENCE</scope>
    <source>
        <strain evidence="3">CBS 990.96</strain>
    </source>
</reference>
<dbReference type="PANTHER" id="PTHR28147:SF1">
    <property type="entry name" value="N-GLYCOSYLATION PROTEIN EOS1"/>
    <property type="match status" value="1"/>
</dbReference>
<protein>
    <submittedName>
        <fullName evidence="3">N-glycosylation protein-domain-containing protein</fullName>
    </submittedName>
</protein>
<sequence length="346" mass="37536">MSNFARTTAYQRPADSGAFGASANHDPNIINNNNNNSARRFINGEKPPAYTPTPIPIPNVTTTSAPAAVNNTLPSSVLRPRIAVLLGISTKWQLLLFVCRLVSIVPGIWYGLPSVLRLLAMIHLLTFGRVTDDDILSGRNGQKNIFPFAFGRIPSTAAAAASCAPMSASGSSAATTSAGFDMAFETRLRLTETLLATIWCGASSYLSFFFTDCLMSRWLLNYTPIGTIIRLVAINAINGYATSWVLVLTGASEDPRLLLPSWILIATTLTGLYHLVHTKINIRKETRASISVFSIASFISMVALLAQLHSNRSDYGNIPLINVINKLGEVGFRLALRIMEYGNNVI</sequence>
<dbReference type="AlphaFoldDB" id="A0AAN7H8G0"/>
<evidence type="ECO:0000256" key="1">
    <source>
        <dbReference type="SAM" id="MobiDB-lite"/>
    </source>
</evidence>
<keyword evidence="2" id="KW-0812">Transmembrane</keyword>
<organism evidence="3 4">
    <name type="scientific">Podospora fimiseda</name>
    <dbReference type="NCBI Taxonomy" id="252190"/>
    <lineage>
        <taxon>Eukaryota</taxon>
        <taxon>Fungi</taxon>
        <taxon>Dikarya</taxon>
        <taxon>Ascomycota</taxon>
        <taxon>Pezizomycotina</taxon>
        <taxon>Sordariomycetes</taxon>
        <taxon>Sordariomycetidae</taxon>
        <taxon>Sordariales</taxon>
        <taxon>Podosporaceae</taxon>
        <taxon>Podospora</taxon>
    </lineage>
</organism>
<reference evidence="3" key="2">
    <citation type="submission" date="2023-05" db="EMBL/GenBank/DDBJ databases">
        <authorList>
            <consortium name="Lawrence Berkeley National Laboratory"/>
            <person name="Steindorff A."/>
            <person name="Hensen N."/>
            <person name="Bonometti L."/>
            <person name="Westerberg I."/>
            <person name="Brannstrom I.O."/>
            <person name="Guillou S."/>
            <person name="Cros-Aarteil S."/>
            <person name="Calhoun S."/>
            <person name="Haridas S."/>
            <person name="Kuo A."/>
            <person name="Mondo S."/>
            <person name="Pangilinan J."/>
            <person name="Riley R."/>
            <person name="Labutti K."/>
            <person name="Andreopoulos B."/>
            <person name="Lipzen A."/>
            <person name="Chen C."/>
            <person name="Yanf M."/>
            <person name="Daum C."/>
            <person name="Ng V."/>
            <person name="Clum A."/>
            <person name="Ohm R."/>
            <person name="Martin F."/>
            <person name="Silar P."/>
            <person name="Natvig D."/>
            <person name="Lalanne C."/>
            <person name="Gautier V."/>
            <person name="Ament-Velasquez S.L."/>
            <person name="Kruys A."/>
            <person name="Hutchinson M.I."/>
            <person name="Powell A.J."/>
            <person name="Barry K."/>
            <person name="Miller A.N."/>
            <person name="Grigoriev I.V."/>
            <person name="Debuchy R."/>
            <person name="Gladieux P."/>
            <person name="Thoren M.H."/>
            <person name="Johannesson H."/>
        </authorList>
    </citation>
    <scope>NUCLEOTIDE SEQUENCE</scope>
    <source>
        <strain evidence="3">CBS 990.96</strain>
    </source>
</reference>
<dbReference type="GO" id="GO:0034599">
    <property type="term" value="P:cellular response to oxidative stress"/>
    <property type="evidence" value="ECO:0007669"/>
    <property type="project" value="InterPro"/>
</dbReference>
<name>A0AAN7H8G0_9PEZI</name>
<evidence type="ECO:0000256" key="2">
    <source>
        <dbReference type="SAM" id="Phobius"/>
    </source>
</evidence>
<dbReference type="Proteomes" id="UP001301958">
    <property type="component" value="Unassembled WGS sequence"/>
</dbReference>
<feature type="transmembrane region" description="Helical" evidence="2">
    <location>
        <begin position="227"/>
        <end position="251"/>
    </location>
</feature>
<keyword evidence="2" id="KW-0472">Membrane</keyword>
<keyword evidence="4" id="KW-1185">Reference proteome</keyword>
<feature type="region of interest" description="Disordered" evidence="1">
    <location>
        <begin position="15"/>
        <end position="45"/>
    </location>
</feature>
<feature type="transmembrane region" description="Helical" evidence="2">
    <location>
        <begin position="94"/>
        <end position="112"/>
    </location>
</feature>
<evidence type="ECO:0000313" key="4">
    <source>
        <dbReference type="Proteomes" id="UP001301958"/>
    </source>
</evidence>
<feature type="transmembrane region" description="Helical" evidence="2">
    <location>
        <begin position="194"/>
        <end position="215"/>
    </location>
</feature>
<comment type="caution">
    <text evidence="3">The sequence shown here is derived from an EMBL/GenBank/DDBJ whole genome shotgun (WGS) entry which is preliminary data.</text>
</comment>
<dbReference type="GO" id="GO:0005789">
    <property type="term" value="C:endoplasmic reticulum membrane"/>
    <property type="evidence" value="ECO:0007669"/>
    <property type="project" value="InterPro"/>
</dbReference>
<accession>A0AAN7H8G0</accession>
<gene>
    <name evidence="3" type="ORF">QBC38DRAFT_463788</name>
</gene>
<feature type="transmembrane region" description="Helical" evidence="2">
    <location>
        <begin position="288"/>
        <end position="308"/>
    </location>
</feature>
<keyword evidence="2" id="KW-1133">Transmembrane helix</keyword>
<dbReference type="Pfam" id="PF12326">
    <property type="entry name" value="EOS1"/>
    <property type="match status" value="1"/>
</dbReference>
<dbReference type="EMBL" id="MU865288">
    <property type="protein sequence ID" value="KAK4232324.1"/>
    <property type="molecule type" value="Genomic_DNA"/>
</dbReference>
<proteinExistence type="predicted"/>
<dbReference type="PANTHER" id="PTHR28147">
    <property type="entry name" value="N-GLYCOSYLATION PROTEIN EOS1"/>
    <property type="match status" value="1"/>
</dbReference>
<dbReference type="GO" id="GO:0006487">
    <property type="term" value="P:protein N-linked glycosylation"/>
    <property type="evidence" value="ECO:0007669"/>
    <property type="project" value="TreeGrafter"/>
</dbReference>
<feature type="transmembrane region" description="Helical" evidence="2">
    <location>
        <begin position="257"/>
        <end position="276"/>
    </location>
</feature>